<dbReference type="AlphaFoldDB" id="A0A2X0ITK0"/>
<organism evidence="1 2">
    <name type="scientific">Streptacidiphilus pinicola</name>
    <dbReference type="NCBI Taxonomy" id="2219663"/>
    <lineage>
        <taxon>Bacteria</taxon>
        <taxon>Bacillati</taxon>
        <taxon>Actinomycetota</taxon>
        <taxon>Actinomycetes</taxon>
        <taxon>Kitasatosporales</taxon>
        <taxon>Streptomycetaceae</taxon>
        <taxon>Streptacidiphilus</taxon>
    </lineage>
</organism>
<gene>
    <name evidence="1" type="ORF">DN069_35695</name>
</gene>
<protein>
    <submittedName>
        <fullName evidence="1">Uncharacterized protein</fullName>
    </submittedName>
</protein>
<proteinExistence type="predicted"/>
<accession>A0A2X0ITK0</accession>
<comment type="caution">
    <text evidence="1">The sequence shown here is derived from an EMBL/GenBank/DDBJ whole genome shotgun (WGS) entry which is preliminary data.</text>
</comment>
<evidence type="ECO:0000313" key="2">
    <source>
        <dbReference type="Proteomes" id="UP000248889"/>
    </source>
</evidence>
<sequence length="80" mass="8533">MMHVKLRLVYVVDGTVLVPAATLTAMLRALAEEVSAWQDQGADPTTVGAFREMLGRVADTIDVDCISLTSDLVAGRQQSG</sequence>
<name>A0A2X0ITK0_9ACTN</name>
<evidence type="ECO:0000313" key="1">
    <source>
        <dbReference type="EMBL" id="RAG80896.1"/>
    </source>
</evidence>
<dbReference type="EMBL" id="QKYN01000190">
    <property type="protein sequence ID" value="RAG80896.1"/>
    <property type="molecule type" value="Genomic_DNA"/>
</dbReference>
<dbReference type="Proteomes" id="UP000248889">
    <property type="component" value="Unassembled WGS sequence"/>
</dbReference>
<keyword evidence="2" id="KW-1185">Reference proteome</keyword>
<reference evidence="1 2" key="1">
    <citation type="submission" date="2018-06" db="EMBL/GenBank/DDBJ databases">
        <title>Streptacidiphilus pinicola sp. nov., isolated from pine grove soil.</title>
        <authorList>
            <person name="Roh S.G."/>
            <person name="Park S."/>
            <person name="Kim M.-K."/>
            <person name="Yun B.-R."/>
            <person name="Park J."/>
            <person name="Kim M.J."/>
            <person name="Kim Y.S."/>
            <person name="Kim S.B."/>
        </authorList>
    </citation>
    <scope>NUCLEOTIDE SEQUENCE [LARGE SCALE GENOMIC DNA]</scope>
    <source>
        <strain evidence="1 2">MMS16-CNU450</strain>
    </source>
</reference>